<evidence type="ECO:0000256" key="6">
    <source>
        <dbReference type="PROSITE-ProRule" id="PRU10010"/>
    </source>
</evidence>
<gene>
    <name evidence="5" type="primary">argC</name>
    <name evidence="8" type="ORF">THFILI_09735</name>
</gene>
<dbReference type="Gene3D" id="3.30.360.10">
    <property type="entry name" value="Dihydrodipicolinate Reductase, domain 2"/>
    <property type="match status" value="1"/>
</dbReference>
<keyword evidence="2 5" id="KW-0028">Amino-acid biosynthesis</keyword>
<dbReference type="InterPro" id="IPR036291">
    <property type="entry name" value="NAD(P)-bd_dom_sf"/>
</dbReference>
<protein>
    <recommendedName>
        <fullName evidence="5">N-acetyl-gamma-glutamyl-phosphate reductase</fullName>
        <shortName evidence="5">AGPR</shortName>
        <ecNumber evidence="5">1.2.1.38</ecNumber>
    </recommendedName>
    <alternativeName>
        <fullName evidence="5">N-acetyl-glutamate semialdehyde dehydrogenase</fullName>
        <shortName evidence="5">NAGSA dehydrogenase</shortName>
    </alternativeName>
</protein>
<comment type="similarity">
    <text evidence="5">Belongs to the NAGSA dehydrogenase family. Type 1 subfamily.</text>
</comment>
<evidence type="ECO:0000313" key="8">
    <source>
        <dbReference type="EMBL" id="KIX84368.1"/>
    </source>
</evidence>
<dbReference type="InterPro" id="IPR000534">
    <property type="entry name" value="Semialdehyde_DH_NAD-bd"/>
</dbReference>
<dbReference type="EMBL" id="JPSL02000040">
    <property type="protein sequence ID" value="KIX84368.1"/>
    <property type="molecule type" value="Genomic_DNA"/>
</dbReference>
<keyword evidence="9" id="KW-1185">Reference proteome</keyword>
<dbReference type="UniPathway" id="UPA00068">
    <property type="reaction ID" value="UER00108"/>
</dbReference>
<dbReference type="GO" id="GO:0005737">
    <property type="term" value="C:cytoplasm"/>
    <property type="evidence" value="ECO:0007669"/>
    <property type="project" value="UniProtKB-SubCell"/>
</dbReference>
<accession>A0A0D6XBV8</accession>
<feature type="domain" description="Semialdehyde dehydrogenase NAD-binding" evidence="7">
    <location>
        <begin position="3"/>
        <end position="137"/>
    </location>
</feature>
<dbReference type="InterPro" id="IPR023013">
    <property type="entry name" value="AGPR_AS"/>
</dbReference>
<dbReference type="HAMAP" id="MF_00150">
    <property type="entry name" value="ArgC_type1"/>
    <property type="match status" value="1"/>
</dbReference>
<evidence type="ECO:0000256" key="4">
    <source>
        <dbReference type="ARBA" id="ARBA00023002"/>
    </source>
</evidence>
<keyword evidence="5" id="KW-0963">Cytoplasm</keyword>
<keyword evidence="3 5" id="KW-0521">NADP</keyword>
<dbReference type="STRING" id="276.THFILI_09735"/>
<reference evidence="8 9" key="1">
    <citation type="journal article" date="2015" name="Genome Announc.">
        <title>Draft Genome Sequence of the Thermophile Thermus filiformis ATCC 43280, Producer of Carotenoid-(Di)glucoside-Branched Fatty Acid (Di)esters and Source of Hyperthermostable Enzymes of Biotechnological Interest.</title>
        <authorList>
            <person name="Mandelli F."/>
            <person name="Oliveira Ramires B."/>
            <person name="Couger M.B."/>
            <person name="Paixao D.A."/>
            <person name="Camilo C.M."/>
            <person name="Polikarpov I."/>
            <person name="Prade R."/>
            <person name="Riano-Pachon D.M."/>
            <person name="Squina F.M."/>
        </authorList>
    </citation>
    <scope>NUCLEOTIDE SEQUENCE [LARGE SCALE GENOMIC DNA]</scope>
    <source>
        <strain evidence="8 9">ATCC 43280</strain>
    </source>
</reference>
<dbReference type="Gene3D" id="3.40.50.720">
    <property type="entry name" value="NAD(P)-binding Rossmann-like Domain"/>
    <property type="match status" value="1"/>
</dbReference>
<dbReference type="InterPro" id="IPR058924">
    <property type="entry name" value="AGPR_dimerisation_dom"/>
</dbReference>
<dbReference type="NCBIfam" id="TIGR01850">
    <property type="entry name" value="argC"/>
    <property type="match status" value="1"/>
</dbReference>
<evidence type="ECO:0000259" key="7">
    <source>
        <dbReference type="SMART" id="SM00859"/>
    </source>
</evidence>
<dbReference type="SUPFAM" id="SSF55347">
    <property type="entry name" value="Glyceraldehyde-3-phosphate dehydrogenase-like, C-terminal domain"/>
    <property type="match status" value="1"/>
</dbReference>
<dbReference type="CDD" id="cd23934">
    <property type="entry name" value="AGPR_1_C"/>
    <property type="match status" value="1"/>
</dbReference>
<evidence type="ECO:0000256" key="2">
    <source>
        <dbReference type="ARBA" id="ARBA00022605"/>
    </source>
</evidence>
<evidence type="ECO:0000313" key="9">
    <source>
        <dbReference type="Proteomes" id="UP000030364"/>
    </source>
</evidence>
<dbReference type="Pfam" id="PF01118">
    <property type="entry name" value="Semialdhyde_dh"/>
    <property type="match status" value="1"/>
</dbReference>
<evidence type="ECO:0000256" key="3">
    <source>
        <dbReference type="ARBA" id="ARBA00022857"/>
    </source>
</evidence>
<dbReference type="EC" id="1.2.1.38" evidence="5"/>
<dbReference type="AlphaFoldDB" id="A0A0D6XBV8"/>
<comment type="caution">
    <text evidence="8">The sequence shown here is derived from an EMBL/GenBank/DDBJ whole genome shotgun (WGS) entry which is preliminary data.</text>
</comment>
<dbReference type="SUPFAM" id="SSF51735">
    <property type="entry name" value="NAD(P)-binding Rossmann-fold domains"/>
    <property type="match status" value="1"/>
</dbReference>
<dbReference type="RefSeq" id="WP_045246421.1">
    <property type="nucleotide sequence ID" value="NZ_JPSL02000040.1"/>
</dbReference>
<keyword evidence="4 5" id="KW-0560">Oxidoreductase</keyword>
<feature type="active site" evidence="5 6">
    <location>
        <position position="145"/>
    </location>
</feature>
<sequence length="348" mass="38447">MVRVGILGASGYGGGELIRLLKRHPEVSLVGFSSRRHTGRPLYEVWPQLLDERLFRPQEEVVAEAEVVILALPNGIAMELAPGLLEAGKRVVDLSGDFRLPPEVYEAWYGLPHKSPALYREAVYGLPELFRAEIPGARLVANPGCYVTAATLALAPLAAEGLLEEAFLAGMSGVSGAGREAEETFFAELNENLRPYKPGGTHRHTPEMELNLARLKAQGRWPRTHGPKEEVRLSFIPHLVPMTRGILVSAFVRLREDLSEMRLEALYRSFYQDEPFVSFTRALPQTKGAYASNRVWVSLRKDERAGLVQVFAALDNLGKGMAGQAVQNLNLMLGFPEGLALDREGVWP</sequence>
<dbReference type="GO" id="GO:0070401">
    <property type="term" value="F:NADP+ binding"/>
    <property type="evidence" value="ECO:0007669"/>
    <property type="project" value="InterPro"/>
</dbReference>
<comment type="subcellular location">
    <subcellularLocation>
        <location evidence="5">Cytoplasm</location>
    </subcellularLocation>
</comment>
<dbReference type="PANTHER" id="PTHR32338">
    <property type="entry name" value="N-ACETYL-GAMMA-GLUTAMYL-PHOSPHATE REDUCTASE, CHLOROPLASTIC-RELATED-RELATED"/>
    <property type="match status" value="1"/>
</dbReference>
<comment type="function">
    <text evidence="5">Catalyzes the NADPH-dependent reduction of N-acetyl-5-glutamyl phosphate to yield N-acetyl-L-glutamate 5-semialdehyde.</text>
</comment>
<organism evidence="8 9">
    <name type="scientific">Thermus filiformis</name>
    <dbReference type="NCBI Taxonomy" id="276"/>
    <lineage>
        <taxon>Bacteria</taxon>
        <taxon>Thermotogati</taxon>
        <taxon>Deinococcota</taxon>
        <taxon>Deinococci</taxon>
        <taxon>Thermales</taxon>
        <taxon>Thermaceae</taxon>
        <taxon>Thermus</taxon>
    </lineage>
</organism>
<proteinExistence type="inferred from homology"/>
<dbReference type="GO" id="GO:0006526">
    <property type="term" value="P:L-arginine biosynthetic process"/>
    <property type="evidence" value="ECO:0007669"/>
    <property type="project" value="UniProtKB-UniRule"/>
</dbReference>
<dbReference type="PANTHER" id="PTHR32338:SF10">
    <property type="entry name" value="N-ACETYL-GAMMA-GLUTAMYL-PHOSPHATE REDUCTASE, CHLOROPLASTIC-RELATED"/>
    <property type="match status" value="1"/>
</dbReference>
<evidence type="ECO:0000256" key="1">
    <source>
        <dbReference type="ARBA" id="ARBA00022571"/>
    </source>
</evidence>
<comment type="catalytic activity">
    <reaction evidence="5">
        <text>N-acetyl-L-glutamate 5-semialdehyde + phosphate + NADP(+) = N-acetyl-L-glutamyl 5-phosphate + NADPH + H(+)</text>
        <dbReference type="Rhea" id="RHEA:21588"/>
        <dbReference type="ChEBI" id="CHEBI:15378"/>
        <dbReference type="ChEBI" id="CHEBI:29123"/>
        <dbReference type="ChEBI" id="CHEBI:43474"/>
        <dbReference type="ChEBI" id="CHEBI:57783"/>
        <dbReference type="ChEBI" id="CHEBI:57936"/>
        <dbReference type="ChEBI" id="CHEBI:58349"/>
        <dbReference type="EC" id="1.2.1.38"/>
    </reaction>
</comment>
<dbReference type="Proteomes" id="UP000030364">
    <property type="component" value="Unassembled WGS sequence"/>
</dbReference>
<comment type="pathway">
    <text evidence="5">Amino-acid biosynthesis; L-arginine biosynthesis; N(2)-acetyl-L-ornithine from L-glutamate: step 3/4.</text>
</comment>
<evidence type="ECO:0000256" key="5">
    <source>
        <dbReference type="HAMAP-Rule" id="MF_00150"/>
    </source>
</evidence>
<dbReference type="InterPro" id="IPR000706">
    <property type="entry name" value="AGPR_type-1"/>
</dbReference>
<dbReference type="SMART" id="SM00859">
    <property type="entry name" value="Semialdhyde_dh"/>
    <property type="match status" value="1"/>
</dbReference>
<dbReference type="GO" id="GO:0051287">
    <property type="term" value="F:NAD binding"/>
    <property type="evidence" value="ECO:0007669"/>
    <property type="project" value="InterPro"/>
</dbReference>
<keyword evidence="1 5" id="KW-0055">Arginine biosynthesis</keyword>
<dbReference type="OrthoDB" id="9801289at2"/>
<name>A0A0D6XBV8_THEFI</name>
<dbReference type="InterPro" id="IPR050085">
    <property type="entry name" value="AGPR"/>
</dbReference>
<dbReference type="CDD" id="cd17895">
    <property type="entry name" value="AGPR_1_N"/>
    <property type="match status" value="1"/>
</dbReference>
<dbReference type="GO" id="GO:0003942">
    <property type="term" value="F:N-acetyl-gamma-glutamyl-phosphate reductase activity"/>
    <property type="evidence" value="ECO:0007669"/>
    <property type="project" value="UniProtKB-UniRule"/>
</dbReference>
<dbReference type="Pfam" id="PF22698">
    <property type="entry name" value="Semialdhyde_dhC_1"/>
    <property type="match status" value="1"/>
</dbReference>
<dbReference type="PROSITE" id="PS01224">
    <property type="entry name" value="ARGC"/>
    <property type="match status" value="1"/>
</dbReference>